<sequence length="76" mass="8585">MMDPQLLVKCRYCNKDYSRKRQELNIHGINNDTDNEVAVKPVVLLIVWLTLASSELHSFENQLDIPTAPIACLTSG</sequence>
<gene>
    <name evidence="1" type="ORF">E2C01_087857</name>
</gene>
<accession>A0A5B7J4L8</accession>
<protein>
    <submittedName>
        <fullName evidence="1">Uncharacterized protein</fullName>
    </submittedName>
</protein>
<evidence type="ECO:0000313" key="2">
    <source>
        <dbReference type="Proteomes" id="UP000324222"/>
    </source>
</evidence>
<name>A0A5B7J4L8_PORTR</name>
<organism evidence="1 2">
    <name type="scientific">Portunus trituberculatus</name>
    <name type="common">Swimming crab</name>
    <name type="synonym">Neptunus trituberculatus</name>
    <dbReference type="NCBI Taxonomy" id="210409"/>
    <lineage>
        <taxon>Eukaryota</taxon>
        <taxon>Metazoa</taxon>
        <taxon>Ecdysozoa</taxon>
        <taxon>Arthropoda</taxon>
        <taxon>Crustacea</taxon>
        <taxon>Multicrustacea</taxon>
        <taxon>Malacostraca</taxon>
        <taxon>Eumalacostraca</taxon>
        <taxon>Eucarida</taxon>
        <taxon>Decapoda</taxon>
        <taxon>Pleocyemata</taxon>
        <taxon>Brachyura</taxon>
        <taxon>Eubrachyura</taxon>
        <taxon>Portunoidea</taxon>
        <taxon>Portunidae</taxon>
        <taxon>Portuninae</taxon>
        <taxon>Portunus</taxon>
    </lineage>
</organism>
<dbReference type="Proteomes" id="UP000324222">
    <property type="component" value="Unassembled WGS sequence"/>
</dbReference>
<proteinExistence type="predicted"/>
<evidence type="ECO:0000313" key="1">
    <source>
        <dbReference type="EMBL" id="MPC92751.1"/>
    </source>
</evidence>
<keyword evidence="2" id="KW-1185">Reference proteome</keyword>
<dbReference type="EMBL" id="VSRR010092373">
    <property type="protein sequence ID" value="MPC92751.1"/>
    <property type="molecule type" value="Genomic_DNA"/>
</dbReference>
<comment type="caution">
    <text evidence="1">The sequence shown here is derived from an EMBL/GenBank/DDBJ whole genome shotgun (WGS) entry which is preliminary data.</text>
</comment>
<reference evidence="1 2" key="1">
    <citation type="submission" date="2019-05" db="EMBL/GenBank/DDBJ databases">
        <title>Another draft genome of Portunus trituberculatus and its Hox gene families provides insights of decapod evolution.</title>
        <authorList>
            <person name="Jeong J.-H."/>
            <person name="Song I."/>
            <person name="Kim S."/>
            <person name="Choi T."/>
            <person name="Kim D."/>
            <person name="Ryu S."/>
            <person name="Kim W."/>
        </authorList>
    </citation>
    <scope>NUCLEOTIDE SEQUENCE [LARGE SCALE GENOMIC DNA]</scope>
    <source>
        <tissue evidence="1">Muscle</tissue>
    </source>
</reference>
<dbReference type="AlphaFoldDB" id="A0A5B7J4L8"/>